<dbReference type="Gene3D" id="1.10.10.10">
    <property type="entry name" value="Winged helix-like DNA-binding domain superfamily/Winged helix DNA-binding domain"/>
    <property type="match status" value="1"/>
</dbReference>
<evidence type="ECO:0000313" key="4">
    <source>
        <dbReference type="Proteomes" id="UP001180081"/>
    </source>
</evidence>
<dbReference type="RefSeq" id="WP_290334006.1">
    <property type="nucleotide sequence ID" value="NZ_JAUFPU010000018.1"/>
</dbReference>
<dbReference type="InterPro" id="IPR036397">
    <property type="entry name" value="RNaseH_sf"/>
</dbReference>
<dbReference type="InterPro" id="IPR015378">
    <property type="entry name" value="Transposase-like_Mu_C"/>
</dbReference>
<dbReference type="SUPFAM" id="SSF53098">
    <property type="entry name" value="Ribonuclease H-like"/>
    <property type="match status" value="1"/>
</dbReference>
<protein>
    <submittedName>
        <fullName evidence="3">Mu transposase C-terminal domain-containing protein</fullName>
    </submittedName>
</protein>
<dbReference type="Proteomes" id="UP001180081">
    <property type="component" value="Unassembled WGS sequence"/>
</dbReference>
<dbReference type="InterPro" id="IPR001584">
    <property type="entry name" value="Integrase_cat-core"/>
</dbReference>
<dbReference type="EMBL" id="JAUFPU010000018">
    <property type="protein sequence ID" value="MDN3578677.1"/>
    <property type="molecule type" value="Genomic_DNA"/>
</dbReference>
<dbReference type="Gene3D" id="2.30.30.130">
    <property type="entry name" value="Transposase, Mu, C-terminal"/>
    <property type="match status" value="1"/>
</dbReference>
<dbReference type="InterPro" id="IPR036388">
    <property type="entry name" value="WH-like_DNA-bd_sf"/>
</dbReference>
<feature type="domain" description="HTH Mu-type" evidence="2">
    <location>
        <begin position="1"/>
        <end position="52"/>
    </location>
</feature>
<sequence length="678" mass="74937">MPESVSGIFRAAKRDGWAHRARSGRGGGVEYAIASLPTDIQAQIKQRAAASIVKAPIVAHTGEVRVQRGVVGVQQCLPGLNDAERLVADARKGVLLALKRIQAGAGCSQEAALTTLLTQAAAGEIEPLLLTQLRAAKTARGRKSGSDLPSHRTLMRWLALGKVNDLAPKKVQPDMALPDWAKTFLMHYRQPHKPTVVDAYARFAAEWSQSDADVERVVPSIHAVRRFLDKLPADLLARGRHTGAELKALLPYVRRDWSVLRPNDVWVGDGHGLKAQIAHPDHGKPFVPEVTLVLDGASRMVVGWSLALSENQIAVSDAIRYGVQLHGKCLIYYSDNGAGQVAKSLDDPTLGCLPRLNIHHETGIPGNPQGRGLIERAHKTILLRLAEQFPTFRGGKMDKETLRKTSRAIESALKRGETPPQLPTWNQLLDGLEQVIAWYNNEHQHSELPRNPATGKRYTPAAYYAAHIVAESIEQPDDEQLRDLFRPYVLRAVDRGWVRLWHNRYFADDLAQLNNGSQVRVGYDIHDANSVVIRDLEGRFICTAAWNGNTRAAFPIPFVERLAGDRAERMIQRGQEIIDKADAELARTYSGHQPTAIAAPSNSIWDVPALEGELVPDNVISLPTPATARRPIFSADYEKFDWLIANPDHVSAEDRTWLAWYRTTSEHQDIYGSVSAAG</sequence>
<accession>A0ABT8B8V7</accession>
<feature type="domain" description="Integrase catalytic" evidence="1">
    <location>
        <begin position="258"/>
        <end position="460"/>
    </location>
</feature>
<dbReference type="InterPro" id="IPR009061">
    <property type="entry name" value="DNA-bd_dom_put_sf"/>
</dbReference>
<dbReference type="PROSITE" id="PS50994">
    <property type="entry name" value="INTEGRASE"/>
    <property type="match status" value="1"/>
</dbReference>
<dbReference type="InterPro" id="IPR012337">
    <property type="entry name" value="RNaseH-like_sf"/>
</dbReference>
<dbReference type="PROSITE" id="PS51702">
    <property type="entry name" value="HTH_MU"/>
    <property type="match status" value="1"/>
</dbReference>
<comment type="caution">
    <text evidence="3">The sequence shown here is derived from an EMBL/GenBank/DDBJ whole genome shotgun (WGS) entry which is preliminary data.</text>
</comment>
<gene>
    <name evidence="3" type="ORF">QWZ03_18075</name>
</gene>
<dbReference type="InterPro" id="IPR003314">
    <property type="entry name" value="Mu-type_HTH"/>
</dbReference>
<dbReference type="Gene3D" id="3.30.420.10">
    <property type="entry name" value="Ribonuclease H-like superfamily/Ribonuclease H"/>
    <property type="match status" value="1"/>
</dbReference>
<organism evidence="3 4">
    <name type="scientific">Chitinimonas viridis</name>
    <dbReference type="NCBI Taxonomy" id="664880"/>
    <lineage>
        <taxon>Bacteria</taxon>
        <taxon>Pseudomonadati</taxon>
        <taxon>Pseudomonadota</taxon>
        <taxon>Betaproteobacteria</taxon>
        <taxon>Neisseriales</taxon>
        <taxon>Chitinibacteraceae</taxon>
        <taxon>Chitinimonas</taxon>
    </lineage>
</organism>
<dbReference type="InterPro" id="IPR009004">
    <property type="entry name" value="Transposase_Mu_C"/>
</dbReference>
<reference evidence="3" key="1">
    <citation type="journal article" date="2014" name="Int. J. Syst. Evol. Microbiol.">
        <title>Complete genome of a new Firmicutes species belonging to the dominant human colonic microbiota ('Ruminococcus bicirculans') reveals two chromosomes and a selective capacity to utilize plant glucans.</title>
        <authorList>
            <consortium name="NISC Comparative Sequencing Program"/>
            <person name="Wegmann U."/>
            <person name="Louis P."/>
            <person name="Goesmann A."/>
            <person name="Henrissat B."/>
            <person name="Duncan S.H."/>
            <person name="Flint H.J."/>
        </authorList>
    </citation>
    <scope>NUCLEOTIDE SEQUENCE</scope>
    <source>
        <strain evidence="3">CECT 7703</strain>
    </source>
</reference>
<reference evidence="3" key="2">
    <citation type="submission" date="2023-06" db="EMBL/GenBank/DDBJ databases">
        <authorList>
            <person name="Lucena T."/>
            <person name="Sun Q."/>
        </authorList>
    </citation>
    <scope>NUCLEOTIDE SEQUENCE</scope>
    <source>
        <strain evidence="3">CECT 7703</strain>
    </source>
</reference>
<dbReference type="SUPFAM" id="SSF46955">
    <property type="entry name" value="Putative DNA-binding domain"/>
    <property type="match status" value="1"/>
</dbReference>
<evidence type="ECO:0000313" key="3">
    <source>
        <dbReference type="EMBL" id="MDN3578677.1"/>
    </source>
</evidence>
<name>A0ABT8B8V7_9NEIS</name>
<dbReference type="SUPFAM" id="SSF50610">
    <property type="entry name" value="mu transposase, C-terminal domain"/>
    <property type="match status" value="1"/>
</dbReference>
<keyword evidence="4" id="KW-1185">Reference proteome</keyword>
<evidence type="ECO:0000259" key="2">
    <source>
        <dbReference type="PROSITE" id="PS51702"/>
    </source>
</evidence>
<proteinExistence type="predicted"/>
<evidence type="ECO:0000259" key="1">
    <source>
        <dbReference type="PROSITE" id="PS50994"/>
    </source>
</evidence>
<dbReference type="Pfam" id="PF02316">
    <property type="entry name" value="HTH_Tnp_Mu_1"/>
    <property type="match status" value="1"/>
</dbReference>
<dbReference type="Pfam" id="PF09299">
    <property type="entry name" value="Mu-transpos_C"/>
    <property type="match status" value="1"/>
</dbReference>